<feature type="domain" description="Phytochrome chromophore attachment site" evidence="13">
    <location>
        <begin position="632"/>
        <end position="794"/>
    </location>
</feature>
<protein>
    <submittedName>
        <fullName evidence="16">Uncharacterized protein</fullName>
    </submittedName>
</protein>
<dbReference type="EMBL" id="CP089278">
    <property type="protein sequence ID" value="USP79547.1"/>
    <property type="molecule type" value="Genomic_DNA"/>
</dbReference>
<dbReference type="PROSITE" id="PS50109">
    <property type="entry name" value="HIS_KIN"/>
    <property type="match status" value="1"/>
</dbReference>
<dbReference type="PRINTS" id="PR00344">
    <property type="entry name" value="BCTRLSENSOR"/>
</dbReference>
<feature type="domain" description="Response regulatory" evidence="15">
    <location>
        <begin position="1468"/>
        <end position="1598"/>
    </location>
</feature>
<gene>
    <name evidence="16" type="ORF">yc1106_06821</name>
</gene>
<dbReference type="SUPFAM" id="SSF47384">
    <property type="entry name" value="Homodimeric domain of signal transducing histidine kinase"/>
    <property type="match status" value="1"/>
</dbReference>
<feature type="compositionally biased region" description="Polar residues" evidence="12">
    <location>
        <begin position="324"/>
        <end position="337"/>
    </location>
</feature>
<dbReference type="Gene3D" id="3.30.450.40">
    <property type="match status" value="1"/>
</dbReference>
<feature type="compositionally biased region" description="Polar residues" evidence="12">
    <location>
        <begin position="1356"/>
        <end position="1368"/>
    </location>
</feature>
<dbReference type="Pfam" id="PF00360">
    <property type="entry name" value="PHY"/>
    <property type="match status" value="1"/>
</dbReference>
<dbReference type="GO" id="GO:0009881">
    <property type="term" value="F:photoreceptor activity"/>
    <property type="evidence" value="ECO:0007669"/>
    <property type="project" value="UniProtKB-KW"/>
</dbReference>
<dbReference type="InterPro" id="IPR003018">
    <property type="entry name" value="GAF"/>
</dbReference>
<feature type="compositionally biased region" description="Basic and acidic residues" evidence="12">
    <location>
        <begin position="313"/>
        <end position="323"/>
    </location>
</feature>
<feature type="region of interest" description="Disordered" evidence="12">
    <location>
        <begin position="140"/>
        <end position="401"/>
    </location>
</feature>
<evidence type="ECO:0000259" key="15">
    <source>
        <dbReference type="PROSITE" id="PS50110"/>
    </source>
</evidence>
<evidence type="ECO:0000256" key="6">
    <source>
        <dbReference type="ARBA" id="ARBA00022777"/>
    </source>
</evidence>
<evidence type="ECO:0000256" key="4">
    <source>
        <dbReference type="ARBA" id="ARBA00022679"/>
    </source>
</evidence>
<dbReference type="CDD" id="cd17546">
    <property type="entry name" value="REC_hyHK_CKI1_RcsC-like"/>
    <property type="match status" value="1"/>
</dbReference>
<dbReference type="Gene3D" id="3.30.450.20">
    <property type="entry name" value="PAS domain"/>
    <property type="match status" value="1"/>
</dbReference>
<dbReference type="Pfam" id="PF02518">
    <property type="entry name" value="HATPase_c"/>
    <property type="match status" value="1"/>
</dbReference>
<keyword evidence="17" id="KW-1185">Reference proteome</keyword>
<feature type="compositionally biased region" description="Polar residues" evidence="12">
    <location>
        <begin position="195"/>
        <end position="212"/>
    </location>
</feature>
<dbReference type="OrthoDB" id="2015534at2759"/>
<proteinExistence type="predicted"/>
<dbReference type="InterPro" id="IPR013654">
    <property type="entry name" value="PAS_2"/>
</dbReference>
<dbReference type="GO" id="GO:0005524">
    <property type="term" value="F:ATP binding"/>
    <property type="evidence" value="ECO:0007669"/>
    <property type="project" value="UniProtKB-KW"/>
</dbReference>
<keyword evidence="8" id="KW-0157">Chromophore</keyword>
<evidence type="ECO:0000256" key="3">
    <source>
        <dbReference type="ARBA" id="ARBA00022606"/>
    </source>
</evidence>
<evidence type="ECO:0000313" key="17">
    <source>
        <dbReference type="Proteomes" id="UP001056012"/>
    </source>
</evidence>
<feature type="compositionally biased region" description="Polar residues" evidence="12">
    <location>
        <begin position="349"/>
        <end position="376"/>
    </location>
</feature>
<evidence type="ECO:0000256" key="8">
    <source>
        <dbReference type="ARBA" id="ARBA00022991"/>
    </source>
</evidence>
<evidence type="ECO:0000256" key="5">
    <source>
        <dbReference type="ARBA" id="ARBA00022741"/>
    </source>
</evidence>
<organism evidence="16 17">
    <name type="scientific">Curvularia clavata</name>
    <dbReference type="NCBI Taxonomy" id="95742"/>
    <lineage>
        <taxon>Eukaryota</taxon>
        <taxon>Fungi</taxon>
        <taxon>Dikarya</taxon>
        <taxon>Ascomycota</taxon>
        <taxon>Pezizomycotina</taxon>
        <taxon>Dothideomycetes</taxon>
        <taxon>Pleosporomycetidae</taxon>
        <taxon>Pleosporales</taxon>
        <taxon>Pleosporineae</taxon>
        <taxon>Pleosporaceae</taxon>
        <taxon>Curvularia</taxon>
    </lineage>
</organism>
<feature type="compositionally biased region" description="Basic and acidic residues" evidence="12">
    <location>
        <begin position="377"/>
        <end position="388"/>
    </location>
</feature>
<dbReference type="FunFam" id="1.10.287.130:FF:000048">
    <property type="entry name" value="Sensor histidine kinase/response regulator"/>
    <property type="match status" value="1"/>
</dbReference>
<dbReference type="InterPro" id="IPR003661">
    <property type="entry name" value="HisK_dim/P_dom"/>
</dbReference>
<keyword evidence="10" id="KW-0675">Receptor</keyword>
<dbReference type="Gene3D" id="1.10.287.130">
    <property type="match status" value="1"/>
</dbReference>
<feature type="region of interest" description="Disordered" evidence="12">
    <location>
        <begin position="1348"/>
        <end position="1444"/>
    </location>
</feature>
<dbReference type="PROSITE" id="PS50110">
    <property type="entry name" value="RESPONSE_REGULATORY"/>
    <property type="match status" value="1"/>
</dbReference>
<dbReference type="SUPFAM" id="SSF55781">
    <property type="entry name" value="GAF domain-like"/>
    <property type="match status" value="2"/>
</dbReference>
<dbReference type="SMART" id="SM00388">
    <property type="entry name" value="HisKA"/>
    <property type="match status" value="1"/>
</dbReference>
<keyword evidence="4" id="KW-0808">Transferase</keyword>
<evidence type="ECO:0000256" key="9">
    <source>
        <dbReference type="ARBA" id="ARBA00023012"/>
    </source>
</evidence>
<accession>A0A9Q8ZCG9</accession>
<dbReference type="SUPFAM" id="SSF52172">
    <property type="entry name" value="CheY-like"/>
    <property type="match status" value="1"/>
</dbReference>
<dbReference type="Gene3D" id="3.30.565.10">
    <property type="entry name" value="Histidine kinase-like ATPase, C-terminal domain"/>
    <property type="match status" value="1"/>
</dbReference>
<feature type="region of interest" description="Disordered" evidence="12">
    <location>
        <begin position="1620"/>
        <end position="1704"/>
    </location>
</feature>
<dbReference type="VEuPathDB" id="FungiDB:yc1106_06821"/>
<dbReference type="InterPro" id="IPR004358">
    <property type="entry name" value="Sig_transdc_His_kin-like_C"/>
</dbReference>
<keyword evidence="9" id="KW-0902">Two-component regulatory system</keyword>
<evidence type="ECO:0000256" key="10">
    <source>
        <dbReference type="ARBA" id="ARBA00023170"/>
    </source>
</evidence>
<feature type="compositionally biased region" description="Polar residues" evidence="12">
    <location>
        <begin position="1314"/>
        <end position="1334"/>
    </location>
</feature>
<dbReference type="InterPro" id="IPR011006">
    <property type="entry name" value="CheY-like_superfamily"/>
</dbReference>
<evidence type="ECO:0000256" key="11">
    <source>
        <dbReference type="PROSITE-ProRule" id="PRU00169"/>
    </source>
</evidence>
<evidence type="ECO:0000259" key="13">
    <source>
        <dbReference type="PROSITE" id="PS50046"/>
    </source>
</evidence>
<dbReference type="InterPro" id="IPR003594">
    <property type="entry name" value="HATPase_dom"/>
</dbReference>
<keyword evidence="7" id="KW-0067">ATP-binding</keyword>
<dbReference type="GO" id="GO:0006355">
    <property type="term" value="P:regulation of DNA-templated transcription"/>
    <property type="evidence" value="ECO:0007669"/>
    <property type="project" value="InterPro"/>
</dbReference>
<dbReference type="SUPFAM" id="SSF55785">
    <property type="entry name" value="PYP-like sensor domain (PAS domain)"/>
    <property type="match status" value="1"/>
</dbReference>
<dbReference type="InterPro" id="IPR036890">
    <property type="entry name" value="HATPase_C_sf"/>
</dbReference>
<dbReference type="GO" id="GO:0009584">
    <property type="term" value="P:detection of visible light"/>
    <property type="evidence" value="ECO:0007669"/>
    <property type="project" value="InterPro"/>
</dbReference>
<dbReference type="GO" id="GO:0000155">
    <property type="term" value="F:phosphorelay sensor kinase activity"/>
    <property type="evidence" value="ECO:0007669"/>
    <property type="project" value="InterPro"/>
</dbReference>
<dbReference type="Proteomes" id="UP001056012">
    <property type="component" value="Chromosome 5"/>
</dbReference>
<dbReference type="Pfam" id="PF00072">
    <property type="entry name" value="Response_reg"/>
    <property type="match status" value="1"/>
</dbReference>
<dbReference type="Pfam" id="PF00512">
    <property type="entry name" value="HisKA"/>
    <property type="match status" value="1"/>
</dbReference>
<evidence type="ECO:0000256" key="7">
    <source>
        <dbReference type="ARBA" id="ARBA00022840"/>
    </source>
</evidence>
<dbReference type="InterPro" id="IPR043150">
    <property type="entry name" value="Phytochrome_PHY_sf"/>
</dbReference>
<feature type="domain" description="Histidine kinase" evidence="14">
    <location>
        <begin position="1008"/>
        <end position="1247"/>
    </location>
</feature>
<dbReference type="InterPro" id="IPR029016">
    <property type="entry name" value="GAF-like_dom_sf"/>
</dbReference>
<dbReference type="PANTHER" id="PTHR43065:SF10">
    <property type="entry name" value="PEROXIDE STRESS-ACTIVATED HISTIDINE KINASE MAK3"/>
    <property type="match status" value="1"/>
</dbReference>
<dbReference type="PROSITE" id="PS50046">
    <property type="entry name" value="PHYTOCHROME_2"/>
    <property type="match status" value="1"/>
</dbReference>
<reference evidence="16" key="1">
    <citation type="submission" date="2021-12" db="EMBL/GenBank/DDBJ databases">
        <title>Curvularia clavata genome.</title>
        <authorList>
            <person name="Cao Y."/>
        </authorList>
    </citation>
    <scope>NUCLEOTIDE SEQUENCE</scope>
    <source>
        <strain evidence="16">Yc1106</strain>
    </source>
</reference>
<evidence type="ECO:0000256" key="2">
    <source>
        <dbReference type="ARBA" id="ARBA00022553"/>
    </source>
</evidence>
<keyword evidence="6" id="KW-0418">Kinase</keyword>
<evidence type="ECO:0000256" key="12">
    <source>
        <dbReference type="SAM" id="MobiDB-lite"/>
    </source>
</evidence>
<keyword evidence="1" id="KW-0600">Photoreceptor protein</keyword>
<feature type="region of interest" description="Disordered" evidence="12">
    <location>
        <begin position="1250"/>
        <end position="1336"/>
    </location>
</feature>
<dbReference type="InterPro" id="IPR035965">
    <property type="entry name" value="PAS-like_dom_sf"/>
</dbReference>
<feature type="compositionally biased region" description="Polar residues" evidence="12">
    <location>
        <begin position="1253"/>
        <end position="1270"/>
    </location>
</feature>
<dbReference type="Pfam" id="PF08446">
    <property type="entry name" value="PAS_2"/>
    <property type="match status" value="1"/>
</dbReference>
<keyword evidence="5" id="KW-0547">Nucleotide-binding</keyword>
<dbReference type="PANTHER" id="PTHR43065">
    <property type="entry name" value="SENSOR HISTIDINE KINASE"/>
    <property type="match status" value="1"/>
</dbReference>
<dbReference type="InterPro" id="IPR001789">
    <property type="entry name" value="Sig_transdc_resp-reg_receiver"/>
</dbReference>
<keyword evidence="2 11" id="KW-0597">Phosphoprotein</keyword>
<name>A0A9Q8ZCG9_CURCL</name>
<dbReference type="InterPro" id="IPR036097">
    <property type="entry name" value="HisK_dim/P_sf"/>
</dbReference>
<dbReference type="InterPro" id="IPR016132">
    <property type="entry name" value="Phyto_chromo_attachment"/>
</dbReference>
<feature type="modified residue" description="4-aspartylphosphate" evidence="11">
    <location>
        <position position="1519"/>
    </location>
</feature>
<dbReference type="CDD" id="cd00082">
    <property type="entry name" value="HisKA"/>
    <property type="match status" value="1"/>
</dbReference>
<dbReference type="InterPro" id="IPR013515">
    <property type="entry name" value="Phytochrome_cen-reg"/>
</dbReference>
<dbReference type="SUPFAM" id="SSF55874">
    <property type="entry name" value="ATPase domain of HSP90 chaperone/DNA topoisomerase II/histidine kinase"/>
    <property type="match status" value="1"/>
</dbReference>
<evidence type="ECO:0000313" key="16">
    <source>
        <dbReference type="EMBL" id="USP79547.1"/>
    </source>
</evidence>
<dbReference type="Gene3D" id="3.40.50.2300">
    <property type="match status" value="1"/>
</dbReference>
<sequence>MLAGHLVTPGLFTPRPGRACAILDSARIVDRRDAPAIPKPVHDRRPQAIQVSGKPMRAHVQRRPRDTDIPVCCLTLHAAALPAIVYPPFAASGASGTFYAPHDPVLSLPTRGWPPEVQISSPPHPAFPAAAPLPSLMWPSALSHPNHNDDKIQKKGGAFQGPSALSSSSSPSPPAPRSLHNAKSRHNPTRAAPNIRSTSSYGNCSAFMSQPSDHVPEDGVSASENDSHTAEVVPAVSDEPLSPSVTTDATDFAAPPQPTQRSRASTTETTGPLSPSASDRVFPIRSAISVDPTSTPMGQHGQGDYFHPYSRANDPRLVSDTRRASQGSATSHSSHASQRAWAMRHAATKASQRGGQPLPSQLFNDMSSSKSTASINEDSRSPPAKAERPPSTQSGISSMDMGGLVTHRFKHVVTEGGHMIITGREGETLQRCEDEPIHLPGAVQGFGLLVALQDNPEGTLQVRIVSENSQRILGRTPKELFALESFTDIFSEEQADNLLDHIDFIKDEESNVTVNGPEVFTMSIKIAGHTRSRKLWCAIHTNEANPGLVICEFELEDDPLYPLVPPSDNTPELPEDTLSSQPTADEFLESTEIKSRPLRILRSARKRKGEAAAMEVFNIMSQVQEQLAAAPSLEKFLKVLVGVVKELTGFHRVMIYQFDQSFNGRVVTELVDPRATKDLYKGLNFPASDIPKQARELYKINKVRMLYDRDLQTARLVCRTTEDLENPLDLTHSYLRAMSPIHLKYLANMAVRSSMSISINAFNELWGLIACHTYGPRGMRVSFPIRKMCRMIGDTASRNIERLSYASRLQARKLINTVPTQHNPSGYIIASSDDLLKLFDADFGLLSIRDETKILGTLENSQEALAMLEYLRMRKIQAVMTSTDIAADFPDLRYPPGFHVIAGMLIVPLSVGGEDFIVFFRRGQLRQVKWAGNPYEKFIKEGTEGYLEPRKSFKTWSEIVVGKCREWTEEEIETASVLCLVYGKFIEVWRQKEAALQSSQLTRLLLANSAHEVRTPLNAIINYLEIALEGALDQETRENLSRSHSASKSLIYVINDLLDLTKTEEGGPLIKGESFDLKDTIKEATDMFRNDAKRKNIEYQVIQHPGLPNYCIGDQRRIRQAISNITANAIQHTTHGSVTVEAYVAARPSREHVDIEVAVSDTGTGMSQKKLDQLFNDLEQVQSEPTSLLEDALVPDQKQVTEQGDKSTLGLGLAIVGRIIRNMNGQLRLRSEEGKGTRFIIQLPFDLPDSELGNASNTATSPPGSVTPQAEQPFPDVSSPGSAERTLIAPSLSRHSSAGEGEKPSSHVIVRRTSAGSLTSKNSLRSFKSGSSQRSDVDRLIDAIQEPHLIGRGDASPSSRSLRPTLTKRSSLDSEASAAARRRSKSLEDFSSQPIVPPHQRSMPSSGPGEQAVPGSDAPITALKVPDETGSNSPVGVRRPGSILGEVFEDENPKLTAEPEPLSAEKMRVLVAEDDPVNSRIVKKRLEKLGHQVHLTVNGEECASAFCDNSKDIDVVLMDMQMPIVDGLTSTKMIRSFEKLHSNIYSPRAALCGRVPIIAVSASLVERDRQHYIDAGFDAWILKPISFDRLNRLMGAIVDTDIRNDCLYQPGQWEKGGWFQRGKHSADEVVTKPSSEPPVTNPSESMEAAAKEGAPTAGEENKEGDATIPDEQARLLQNQEEGKTEPPPEPATATEDGAENHPAS</sequence>
<dbReference type="SMART" id="SM00387">
    <property type="entry name" value="HATPase_c"/>
    <property type="match status" value="1"/>
</dbReference>
<keyword evidence="3" id="KW-0716">Sensory transduction</keyword>
<evidence type="ECO:0000256" key="1">
    <source>
        <dbReference type="ARBA" id="ARBA00022543"/>
    </source>
</evidence>
<feature type="region of interest" description="Disordered" evidence="12">
    <location>
        <begin position="565"/>
        <end position="586"/>
    </location>
</feature>
<dbReference type="Pfam" id="PF01590">
    <property type="entry name" value="GAF"/>
    <property type="match status" value="1"/>
</dbReference>
<dbReference type="SMART" id="SM00448">
    <property type="entry name" value="REC"/>
    <property type="match status" value="1"/>
</dbReference>
<dbReference type="Gene3D" id="3.30.450.270">
    <property type="match status" value="1"/>
</dbReference>
<dbReference type="InterPro" id="IPR005467">
    <property type="entry name" value="His_kinase_dom"/>
</dbReference>
<dbReference type="FunFam" id="3.30.450.270:FF:000002">
    <property type="entry name" value="Sensor histidine kinase/response regulator, putative"/>
    <property type="match status" value="1"/>
</dbReference>
<feature type="compositionally biased region" description="Polar residues" evidence="12">
    <location>
        <begin position="259"/>
        <end position="277"/>
    </location>
</feature>
<evidence type="ECO:0000259" key="14">
    <source>
        <dbReference type="PROSITE" id="PS50109"/>
    </source>
</evidence>